<evidence type="ECO:0000259" key="2">
    <source>
        <dbReference type="Pfam" id="PF00793"/>
    </source>
</evidence>
<feature type="domain" description="DAHP synthetase I/KDSA" evidence="2">
    <location>
        <begin position="87"/>
        <end position="328"/>
    </location>
</feature>
<dbReference type="Gene3D" id="3.20.20.70">
    <property type="entry name" value="Aldolase class I"/>
    <property type="match status" value="1"/>
</dbReference>
<dbReference type="PANTHER" id="PTHR43018">
    <property type="entry name" value="PHOSPHO-2-DEHYDRO-3-DEOXYHEPTONATE ALDOLASE"/>
    <property type="match status" value="1"/>
</dbReference>
<dbReference type="GO" id="GO:0016832">
    <property type="term" value="F:aldehyde-lyase activity"/>
    <property type="evidence" value="ECO:0007669"/>
    <property type="project" value="InterPro"/>
</dbReference>
<dbReference type="NCBIfam" id="TIGR01361">
    <property type="entry name" value="DAHP_synth_Bsub"/>
    <property type="match status" value="1"/>
</dbReference>
<dbReference type="PANTHER" id="PTHR43018:SF2">
    <property type="entry name" value="PHOSPHO-2-DEHYDRO-3-DEOXYHEPTONATE ALDOLASE"/>
    <property type="match status" value="1"/>
</dbReference>
<dbReference type="Gene3D" id="3.30.70.1140">
    <property type="entry name" value="Phospho-2-dehydro-3-deoxyheptonate aldolase, domain 1"/>
    <property type="match status" value="1"/>
</dbReference>
<dbReference type="Pfam" id="PF00793">
    <property type="entry name" value="DAHP_synth_1"/>
    <property type="match status" value="1"/>
</dbReference>
<comment type="caution">
    <text evidence="4">The sequence shown here is derived from an EMBL/GenBank/DDBJ whole genome shotgun (WGS) entry which is preliminary data.</text>
</comment>
<dbReference type="GO" id="GO:0016740">
    <property type="term" value="F:transferase activity"/>
    <property type="evidence" value="ECO:0007669"/>
    <property type="project" value="UniProtKB-KW"/>
</dbReference>
<dbReference type="NCBIfam" id="NF006421">
    <property type="entry name" value="PRK08673.1"/>
    <property type="match status" value="1"/>
</dbReference>
<accession>A0A1F5VDN2</accession>
<dbReference type="Proteomes" id="UP000178943">
    <property type="component" value="Unassembled WGS sequence"/>
</dbReference>
<sequence>MVVVIKKEASLKEISDVMKFIESSNIKFHVSKGEHRTIFGLLGEASAEFKEQLSSFPAVEKIVPIIKPYKLASLEFKPEPTVIKINGNFIGDGSFTVIAGPCAVESREQIIETAYFVKECGAHMLRGGAFKPRSSPYSFQGLGEEGLKYLAESKEKTGLPIVTEVLSPEDAELAAKYVDVLQIGARNMQNFALLKTVGTLGKPVFLKRGMVATIEEFLLAAEYILKSGTEHVILCERGIRTFDSALRNTLDISAVPMVKQLSHLPIIVDPSHATGKRELIAPMVKASLAAGADGVMVEIHKEPEKAKSDGPQSLHFPTFKQMMNEVNELSAILRNNHK</sequence>
<keyword evidence="1" id="KW-0808">Transferase</keyword>
<dbReference type="GO" id="GO:0009073">
    <property type="term" value="P:aromatic amino acid family biosynthetic process"/>
    <property type="evidence" value="ECO:0007669"/>
    <property type="project" value="InterPro"/>
</dbReference>
<organism evidence="4 5">
    <name type="scientific">Candidatus Fischerbacteria bacterium RBG_13_37_8</name>
    <dbReference type="NCBI Taxonomy" id="1817863"/>
    <lineage>
        <taxon>Bacteria</taxon>
        <taxon>Candidatus Fischeribacteriota</taxon>
    </lineage>
</organism>
<reference evidence="4 5" key="1">
    <citation type="journal article" date="2016" name="Nat. Commun.">
        <title>Thousands of microbial genomes shed light on interconnected biogeochemical processes in an aquifer system.</title>
        <authorList>
            <person name="Anantharaman K."/>
            <person name="Brown C.T."/>
            <person name="Hug L.A."/>
            <person name="Sharon I."/>
            <person name="Castelle C.J."/>
            <person name="Probst A.J."/>
            <person name="Thomas B.C."/>
            <person name="Singh A."/>
            <person name="Wilkins M.J."/>
            <person name="Karaoz U."/>
            <person name="Brodie E.L."/>
            <person name="Williams K.H."/>
            <person name="Hubbard S.S."/>
            <person name="Banfield J.F."/>
        </authorList>
    </citation>
    <scope>NUCLEOTIDE SEQUENCE [LARGE SCALE GENOMIC DNA]</scope>
</reference>
<gene>
    <name evidence="4" type="ORF">A2Y62_05755</name>
</gene>
<dbReference type="SUPFAM" id="SSF51569">
    <property type="entry name" value="Aldolase"/>
    <property type="match status" value="1"/>
</dbReference>
<dbReference type="NCBIfam" id="NF009239">
    <property type="entry name" value="PRK12595.1"/>
    <property type="match status" value="1"/>
</dbReference>
<dbReference type="InterPro" id="IPR052899">
    <property type="entry name" value="Class-I_DAHP_synthase"/>
</dbReference>
<dbReference type="InterPro" id="IPR006218">
    <property type="entry name" value="DAHP1/KDSA"/>
</dbReference>
<dbReference type="InterPro" id="IPR013785">
    <property type="entry name" value="Aldolase_TIM"/>
</dbReference>
<evidence type="ECO:0000313" key="4">
    <source>
        <dbReference type="EMBL" id="OGF61378.1"/>
    </source>
</evidence>
<dbReference type="EMBL" id="MFGW01000197">
    <property type="protein sequence ID" value="OGF61378.1"/>
    <property type="molecule type" value="Genomic_DNA"/>
</dbReference>
<dbReference type="STRING" id="1817863.A2Y62_05755"/>
<name>A0A1F5VDN2_9BACT</name>
<dbReference type="Pfam" id="PF18152">
    <property type="entry name" value="DAHP_snth_FXD"/>
    <property type="match status" value="1"/>
</dbReference>
<dbReference type="InterPro" id="IPR006268">
    <property type="entry name" value="DAHP_syn_2"/>
</dbReference>
<proteinExistence type="predicted"/>
<feature type="domain" description="DAHP synthase ferredoxin-like" evidence="3">
    <location>
        <begin position="1"/>
        <end position="66"/>
    </location>
</feature>
<evidence type="ECO:0000259" key="3">
    <source>
        <dbReference type="Pfam" id="PF18152"/>
    </source>
</evidence>
<protein>
    <submittedName>
        <fullName evidence="4">3-deoxy-7-phosphoheptulonate synthase</fullName>
    </submittedName>
</protein>
<evidence type="ECO:0000256" key="1">
    <source>
        <dbReference type="ARBA" id="ARBA00022679"/>
    </source>
</evidence>
<dbReference type="InterPro" id="IPR041071">
    <property type="entry name" value="DAHP_snth_FXD"/>
</dbReference>
<dbReference type="AlphaFoldDB" id="A0A1F5VDN2"/>
<evidence type="ECO:0000313" key="5">
    <source>
        <dbReference type="Proteomes" id="UP000178943"/>
    </source>
</evidence>